<dbReference type="InterPro" id="IPR013686">
    <property type="entry name" value="Polypept-transport_assoc_ShlB"/>
</dbReference>
<dbReference type="Gene3D" id="2.40.160.50">
    <property type="entry name" value="membrane protein fhac: a member of the omp85/tpsb transporter family"/>
    <property type="match status" value="1"/>
</dbReference>
<protein>
    <recommendedName>
        <fullName evidence="10">Hemolysin activator protein</fullName>
    </recommendedName>
</protein>
<dbReference type="GO" id="GO:0098046">
    <property type="term" value="C:type V protein secretion system complex"/>
    <property type="evidence" value="ECO:0007669"/>
    <property type="project" value="TreeGrafter"/>
</dbReference>
<dbReference type="InterPro" id="IPR035251">
    <property type="entry name" value="ShlB_POTRA"/>
</dbReference>
<dbReference type="AlphaFoldDB" id="A0A1C3E7Y9"/>
<dbReference type="GO" id="GO:0046819">
    <property type="term" value="P:protein secretion by the type V secretion system"/>
    <property type="evidence" value="ECO:0007669"/>
    <property type="project" value="TreeGrafter"/>
</dbReference>
<keyword evidence="2" id="KW-0812">Transmembrane</keyword>
<gene>
    <name evidence="8" type="ORF">A8L45_22335</name>
</gene>
<evidence type="ECO:0000256" key="2">
    <source>
        <dbReference type="ARBA" id="ARBA00022692"/>
    </source>
</evidence>
<evidence type="ECO:0000313" key="9">
    <source>
        <dbReference type="Proteomes" id="UP000094936"/>
    </source>
</evidence>
<keyword evidence="9" id="KW-1185">Reference proteome</keyword>
<accession>A0A1C3E7Y9</accession>
<feature type="chain" id="PRO_5008672900" description="Hemolysin activator protein" evidence="4">
    <location>
        <begin position="25"/>
        <end position="576"/>
    </location>
</feature>
<feature type="domain" description="Polypeptide-transport-associated ShlB-type" evidence="6">
    <location>
        <begin position="90"/>
        <end position="161"/>
    </location>
</feature>
<evidence type="ECO:0000259" key="7">
    <source>
        <dbReference type="Pfam" id="PF17287"/>
    </source>
</evidence>
<dbReference type="GO" id="GO:0008320">
    <property type="term" value="F:protein transmembrane transporter activity"/>
    <property type="evidence" value="ECO:0007669"/>
    <property type="project" value="TreeGrafter"/>
</dbReference>
<dbReference type="OrthoDB" id="290122at2"/>
<sequence length="576" mass="65914">MIRFCCRLFFILSYLWLPLHYAIANDDTASDESRIEDIVQDILNDDARDNQRQRAEDLESRSNYQTGTELQQIPENVKVESDRRCLKTRDLIFDGASLISQEQLSSWQQEVRDAQCFSLGLLAKIVREVANFYLTQGFITSQPIKPRQDEQGRIVIPIVEGMLSSVSVTGGEFDVDTVYPNYQESPFNMRDLEQALEQINRLRSLDYTSDLRPGKEYATSDIILRPTGRRDGRPWYGNISYNNFNDPGTVSVSLGYDNPLGYLGSLNVSHSREWFNADRESRSYSLRYGVPYGYSNFNASYSVSTTKAEIPSVRQGVIVRKTKNQRVKADWSMLHFRNQRSTFSHYLSLTYADIDNETRFPGDILFVNEGATEQITSADLGVRYSYIGRGKQFSVGLGYDTALKELGTEENPSQILGDQVNELPDAHYGLWHLDMNFTKYFTPRNWFNSQVVAQQSEDYLPNHKRFSIGGYYSVRGVENYVYSGNSGYYFRNTMSFRLPTAPVFSGLNSIFTLGADMGEILSDDRYPNRQLTGLNMGLSLSYADITAKVDMGRTLYNSTYQPLGDLFFLGQLFWRF</sequence>
<feature type="domain" description="ShlB POTRA" evidence="7">
    <location>
        <begin position="175"/>
        <end position="213"/>
    </location>
</feature>
<comment type="caution">
    <text evidence="8">The sequence shown here is derived from an EMBL/GenBank/DDBJ whole genome shotgun (WGS) entry which is preliminary data.</text>
</comment>
<evidence type="ECO:0000259" key="6">
    <source>
        <dbReference type="Pfam" id="PF08479"/>
    </source>
</evidence>
<keyword evidence="3" id="KW-0998">Cell outer membrane</keyword>
<keyword evidence="1" id="KW-0472">Membrane</keyword>
<dbReference type="PANTHER" id="PTHR34597">
    <property type="entry name" value="SLR1661 PROTEIN"/>
    <property type="match status" value="1"/>
</dbReference>
<dbReference type="InterPro" id="IPR005565">
    <property type="entry name" value="Hemolysn_activator_HlyB_C"/>
</dbReference>
<dbReference type="STRING" id="1080227.A8L45_22335"/>
<dbReference type="Proteomes" id="UP000094936">
    <property type="component" value="Unassembled WGS sequence"/>
</dbReference>
<dbReference type="EMBL" id="LYBM01000071">
    <property type="protein sequence ID" value="ODA29352.1"/>
    <property type="molecule type" value="Genomic_DNA"/>
</dbReference>
<dbReference type="RefSeq" id="WP_068905562.1">
    <property type="nucleotide sequence ID" value="NZ_JBHUIF010000015.1"/>
</dbReference>
<name>A0A1C3E7Y9_9GAMM</name>
<evidence type="ECO:0000256" key="1">
    <source>
        <dbReference type="ARBA" id="ARBA00022452"/>
    </source>
</evidence>
<dbReference type="InterPro" id="IPR027282">
    <property type="entry name" value="TPS"/>
</dbReference>
<feature type="domain" description="Haemolysin activator HlyB C-terminal" evidence="5">
    <location>
        <begin position="229"/>
        <end position="539"/>
    </location>
</feature>
<keyword evidence="4" id="KW-0732">Signal</keyword>
<dbReference type="PANTHER" id="PTHR34597:SF3">
    <property type="entry name" value="OUTER MEMBRANE TRANSPORTER CDIB"/>
    <property type="match status" value="1"/>
</dbReference>
<dbReference type="PIRSF" id="PIRSF029745">
    <property type="entry name" value="FhaC"/>
    <property type="match status" value="1"/>
</dbReference>
<keyword evidence="1" id="KW-1134">Transmembrane beta strand</keyword>
<evidence type="ECO:0000256" key="4">
    <source>
        <dbReference type="SAM" id="SignalP"/>
    </source>
</evidence>
<evidence type="ECO:0000313" key="8">
    <source>
        <dbReference type="EMBL" id="ODA29352.1"/>
    </source>
</evidence>
<dbReference type="Pfam" id="PF03865">
    <property type="entry name" value="ShlB"/>
    <property type="match status" value="1"/>
</dbReference>
<dbReference type="Gene3D" id="3.10.20.310">
    <property type="entry name" value="membrane protein fhac"/>
    <property type="match status" value="1"/>
</dbReference>
<organism evidence="8 9">
    <name type="scientific">Veronia pacifica</name>
    <dbReference type="NCBI Taxonomy" id="1080227"/>
    <lineage>
        <taxon>Bacteria</taxon>
        <taxon>Pseudomonadati</taxon>
        <taxon>Pseudomonadota</taxon>
        <taxon>Gammaproteobacteria</taxon>
        <taxon>Vibrionales</taxon>
        <taxon>Vibrionaceae</taxon>
        <taxon>Veronia</taxon>
    </lineage>
</organism>
<dbReference type="InterPro" id="IPR051544">
    <property type="entry name" value="TPS_OM_transporter"/>
</dbReference>
<dbReference type="Pfam" id="PF08479">
    <property type="entry name" value="POTRA_2"/>
    <property type="match status" value="1"/>
</dbReference>
<dbReference type="Pfam" id="PF17287">
    <property type="entry name" value="POTRA_3"/>
    <property type="match status" value="1"/>
</dbReference>
<evidence type="ECO:0008006" key="10">
    <source>
        <dbReference type="Google" id="ProtNLM"/>
    </source>
</evidence>
<evidence type="ECO:0000256" key="3">
    <source>
        <dbReference type="ARBA" id="ARBA00023237"/>
    </source>
</evidence>
<proteinExistence type="predicted"/>
<evidence type="ECO:0000259" key="5">
    <source>
        <dbReference type="Pfam" id="PF03865"/>
    </source>
</evidence>
<feature type="signal peptide" evidence="4">
    <location>
        <begin position="1"/>
        <end position="24"/>
    </location>
</feature>
<reference evidence="8 9" key="1">
    <citation type="submission" date="2016-05" db="EMBL/GenBank/DDBJ databases">
        <title>Genomic Taxonomy of the Vibrionaceae.</title>
        <authorList>
            <person name="Gomez-Gil B."/>
            <person name="Enciso-Ibarra J."/>
        </authorList>
    </citation>
    <scope>NUCLEOTIDE SEQUENCE [LARGE SCALE GENOMIC DNA]</scope>
    <source>
        <strain evidence="8 9">CAIM 1920</strain>
    </source>
</reference>